<sequence>MEDRGEPPPETAFDLRSSEVFGPGCPMEPIGSLHSPMEHVGSLRTLSDNTPAHMRGDRAAPAAHNQFAVQKPDVVGQVVVEAEDPTRNSLLVVDNRNKRLISPFQNWLVDEIMSNAASSINVLTAILAFTMSSRSSMATPSVVISVFVDWKVSVMSFGVGAGVYSIGPRGSVVAGDHARSNCELRVTSRSSEEGYGNDADRIEFQIRDANNQIDLKCGQTSALQGRSTRAKAIVDRCGNYEAIASNPEDGSPLSKDEMNTPRAIVCREVDLHEDRDGGTGSRESLRLQKKVYGYGDRGKELETQSTSLWRSWPGSSGMWSTNGRAECWRSPSSLGGILIMIDVSLRFDDAMHVVPEALGMKGEGRYLIVWQTKAERQKKGTRFQRRKGLDVRRRLDGGVPVRYLLRGAGRHFASSEVSKADGDVSSLARPCSRYAAFISHDWKTSRGLKFLSLLVLYNAQAAAVSTFLVSLLGGVLISCELVPDSDFAFAIGFLNFIVVFFFWQNIRDVFLKPQVAFLDKLCIPQDDENLKNECILGLAGYLRVSQKLVILWSERYFRRLWCIYEVAAFLRAHPRPGAVSIVPVTMPLLLLLHCSWWFLARTCLYLMWHKLIGTEANRTMLVSAALAVAFVVTFPLQSRAGMHLNHNLSKLTAQLGQFNIHRTECTCCSKNHRHSCTGAIIRCDRELVYQTLAKWHGRDDEDPEDRSLDLFSQTVRSQLAGSILHAWGSSAVPLRFFSYAFMSTQTPFLFRAIPDFVNDLSENNIHGLRAVVCGVRHLLGWATMAPCALFYLWICMKLWRHGPHPRWPAVAEAASMLLTLVVLSIVWGAMGLPLLLQDPYSLVALIPFLLLGGISIWLLTTMEQIPAQALAQEVEPPAQIKDVDDTKEELWFSV</sequence>
<evidence type="ECO:0000256" key="2">
    <source>
        <dbReference type="SAM" id="Phobius"/>
    </source>
</evidence>
<protein>
    <submittedName>
        <fullName evidence="3">Uncharacterized protein</fullName>
    </submittedName>
</protein>
<organism evidence="3 4">
    <name type="scientific">Symbiodinium microadriaticum</name>
    <name type="common">Dinoflagellate</name>
    <name type="synonym">Zooxanthella microadriatica</name>
    <dbReference type="NCBI Taxonomy" id="2951"/>
    <lineage>
        <taxon>Eukaryota</taxon>
        <taxon>Sar</taxon>
        <taxon>Alveolata</taxon>
        <taxon>Dinophyceae</taxon>
        <taxon>Suessiales</taxon>
        <taxon>Symbiodiniaceae</taxon>
        <taxon>Symbiodinium</taxon>
    </lineage>
</organism>
<dbReference type="Proteomes" id="UP000186817">
    <property type="component" value="Unassembled WGS sequence"/>
</dbReference>
<keyword evidence="4" id="KW-1185">Reference proteome</keyword>
<feature type="transmembrane region" description="Helical" evidence="2">
    <location>
        <begin position="778"/>
        <end position="796"/>
    </location>
</feature>
<keyword evidence="2" id="KW-1133">Transmembrane helix</keyword>
<dbReference type="InterPro" id="IPR035897">
    <property type="entry name" value="Toll_tir_struct_dom_sf"/>
</dbReference>
<feature type="transmembrane region" description="Helical" evidence="2">
    <location>
        <begin position="817"/>
        <end position="836"/>
    </location>
</feature>
<feature type="transmembrane region" description="Helical" evidence="2">
    <location>
        <begin position="450"/>
        <end position="475"/>
    </location>
</feature>
<evidence type="ECO:0000313" key="4">
    <source>
        <dbReference type="Proteomes" id="UP000186817"/>
    </source>
</evidence>
<dbReference type="OrthoDB" id="414861at2759"/>
<proteinExistence type="predicted"/>
<dbReference type="AlphaFoldDB" id="A0A1Q9F0V0"/>
<dbReference type="EMBL" id="LSRX01000030">
    <property type="protein sequence ID" value="OLQ13263.1"/>
    <property type="molecule type" value="Genomic_DNA"/>
</dbReference>
<feature type="region of interest" description="Disordered" evidence="1">
    <location>
        <begin position="1"/>
        <end position="21"/>
    </location>
</feature>
<keyword evidence="2" id="KW-0472">Membrane</keyword>
<feature type="transmembrane region" description="Helical" evidence="2">
    <location>
        <begin position="578"/>
        <end position="599"/>
    </location>
</feature>
<evidence type="ECO:0000313" key="3">
    <source>
        <dbReference type="EMBL" id="OLQ13263.1"/>
    </source>
</evidence>
<evidence type="ECO:0000256" key="1">
    <source>
        <dbReference type="SAM" id="MobiDB-lite"/>
    </source>
</evidence>
<accession>A0A1Q9F0V0</accession>
<name>A0A1Q9F0V0_SYMMI</name>
<comment type="caution">
    <text evidence="3">The sequence shown here is derived from an EMBL/GenBank/DDBJ whole genome shotgun (WGS) entry which is preliminary data.</text>
</comment>
<feature type="transmembrane region" description="Helical" evidence="2">
    <location>
        <begin position="842"/>
        <end position="860"/>
    </location>
</feature>
<feature type="transmembrane region" description="Helical" evidence="2">
    <location>
        <begin position="619"/>
        <end position="636"/>
    </location>
</feature>
<reference evidence="3 4" key="1">
    <citation type="submission" date="2016-02" db="EMBL/GenBank/DDBJ databases">
        <title>Genome analysis of coral dinoflagellate symbionts highlights evolutionary adaptations to a symbiotic lifestyle.</title>
        <authorList>
            <person name="Aranda M."/>
            <person name="Li Y."/>
            <person name="Liew Y.J."/>
            <person name="Baumgarten S."/>
            <person name="Simakov O."/>
            <person name="Wilson M."/>
            <person name="Piel J."/>
            <person name="Ashoor H."/>
            <person name="Bougouffa S."/>
            <person name="Bajic V.B."/>
            <person name="Ryu T."/>
            <person name="Ravasi T."/>
            <person name="Bayer T."/>
            <person name="Micklem G."/>
            <person name="Kim H."/>
            <person name="Bhak J."/>
            <person name="Lajeunesse T.C."/>
            <person name="Voolstra C.R."/>
        </authorList>
    </citation>
    <scope>NUCLEOTIDE SEQUENCE [LARGE SCALE GENOMIC DNA]</scope>
    <source>
        <strain evidence="3 4">CCMP2467</strain>
    </source>
</reference>
<keyword evidence="2" id="KW-0812">Transmembrane</keyword>
<gene>
    <name evidence="3" type="ORF">AK812_SmicGene2757</name>
</gene>
<dbReference type="SUPFAM" id="SSF52200">
    <property type="entry name" value="Toll/Interleukin receptor TIR domain"/>
    <property type="match status" value="1"/>
</dbReference>
<feature type="transmembrane region" description="Helical" evidence="2">
    <location>
        <begin position="487"/>
        <end position="503"/>
    </location>
</feature>